<gene>
    <name evidence="1" type="ORF">JYE49_07130</name>
</gene>
<keyword evidence="2" id="KW-1185">Reference proteome</keyword>
<proteinExistence type="predicted"/>
<name>A0AC61MZ11_9FIRM</name>
<accession>A0AC61MZ11</accession>
<dbReference type="EMBL" id="CP068393">
    <property type="protein sequence ID" value="QUC68454.1"/>
    <property type="molecule type" value="Genomic_DNA"/>
</dbReference>
<dbReference type="Proteomes" id="UP000682782">
    <property type="component" value="Chromosome"/>
</dbReference>
<sequence>MAVSHSILSAVFSDESPDYRFPSEPDCGDSVRIRLRVAKDSAERVILLFESITVGTMMYKIKSDDFFDYYEAGIICNENEVIYRFLIECPDGTKIAFDKSGVRADEHHVPDYNPAYAFRFIPGFHVPDWAKGAVQYQIFPDRFCNGDPSNDVVDNEYYYTVGHSKHIADWDALPGDTDIRCFYGGDLQGIIDKLDYLQDLGIEVLYLNPVFVSPSSHKYDCQDYEHIDPHFGVITDDMDHVMQAWEKHNGYAPKYIRRVTSEENLEKSDALFATLCQELHRRGMKIILDGVFNHCGSFNKWMDHEGIYLGKAGFQPGAYQSIHSPYRSYFHFNDSGNGRTPMYEGWWGYSTLPKLNYEDSPDLCEEVYKIAEKWLSPPYCIDGWRLDVAADLGHSTEFNHKFWQTFRDRVKAVNPNALIVAEHYGDPTAWLNGREWDSIMNYDAFMEPVTWFLTGMEKHSDSYRDDLYQNGSAFFGIMADKMSRFKYPSLMCAMNELSNHDHSRFLTRTNRMIGRITTLGSGAAAAGINKGVFREAVTIQMTWPGAPTVYYADEAGQVGWTDPDNRRTYPWGHEDQSLIDLHRDLIRLRRTLPVLKTGSIKPLLADYGRIAYARFNSDTRCIIAVNNTGNLTDFRLHVRDAGAPEGETFRCCIQTTQDGHLASNEVWGIVTDGVLTFNLPPFSSIVLSNAVIEGSEN</sequence>
<evidence type="ECO:0000313" key="1">
    <source>
        <dbReference type="EMBL" id="QUC68454.1"/>
    </source>
</evidence>
<reference evidence="1" key="1">
    <citation type="submission" date="2021-01" db="EMBL/GenBank/DDBJ databases">
        <title>Complete genome sequence of Clostridiales bacterium R-7.</title>
        <authorList>
            <person name="Mahoney-Kurpe S.C."/>
            <person name="Palevich N."/>
            <person name="Koike S."/>
            <person name="Moon C.D."/>
            <person name="Attwood G.T."/>
        </authorList>
    </citation>
    <scope>NUCLEOTIDE SEQUENCE</scope>
    <source>
        <strain evidence="1">R-7</strain>
    </source>
</reference>
<protein>
    <submittedName>
        <fullName evidence="1">Alpha-glycosidase</fullName>
    </submittedName>
</protein>
<evidence type="ECO:0000313" key="2">
    <source>
        <dbReference type="Proteomes" id="UP000682782"/>
    </source>
</evidence>
<organism evidence="1 2">
    <name type="scientific">Aristaeella hokkaidonensis</name>
    <dbReference type="NCBI Taxonomy" id="3046382"/>
    <lineage>
        <taxon>Bacteria</taxon>
        <taxon>Bacillati</taxon>
        <taxon>Bacillota</taxon>
        <taxon>Clostridia</taxon>
        <taxon>Eubacteriales</taxon>
        <taxon>Aristaeellaceae</taxon>
        <taxon>Aristaeella</taxon>
    </lineage>
</organism>